<dbReference type="PRINTS" id="PR01022">
    <property type="entry name" value="OUTRMMBRANEA"/>
</dbReference>
<keyword evidence="8 11" id="KW-0472">Membrane</keyword>
<dbReference type="InterPro" id="IPR050330">
    <property type="entry name" value="Bact_OuterMem_StrucFunc"/>
</dbReference>
<dbReference type="SUPFAM" id="SSF56925">
    <property type="entry name" value="OMPA-like"/>
    <property type="match status" value="1"/>
</dbReference>
<reference evidence="13 14" key="1">
    <citation type="submission" date="2018-12" db="EMBL/GenBank/DDBJ databases">
        <authorList>
            <consortium name="Pathogen Informatics"/>
        </authorList>
    </citation>
    <scope>NUCLEOTIDE SEQUENCE [LARGE SCALE GENOMIC DNA]</scope>
    <source>
        <strain evidence="13 14">NCTC8284</strain>
    </source>
</reference>
<dbReference type="PROSITE" id="PS51123">
    <property type="entry name" value="OMPA_2"/>
    <property type="match status" value="1"/>
</dbReference>
<feature type="site" description="Part of salt bridge gating mechanism" evidence="11">
    <location>
        <position position="119"/>
    </location>
</feature>
<evidence type="ECO:0000256" key="6">
    <source>
        <dbReference type="ARBA" id="ARBA00023065"/>
    </source>
</evidence>
<dbReference type="KEGG" id="rpne:NCTC8284_03055"/>
<dbReference type="GO" id="GO:0009279">
    <property type="term" value="C:cell outer membrane"/>
    <property type="evidence" value="ECO:0007669"/>
    <property type="project" value="UniProtKB-SubCell"/>
</dbReference>
<keyword evidence="6 11" id="KW-0406">Ion transport</keyword>
<dbReference type="STRING" id="758.GCA_000730685_01207"/>
<dbReference type="NCBIfam" id="NF008071">
    <property type="entry name" value="PRK10808.1"/>
    <property type="match status" value="1"/>
</dbReference>
<dbReference type="InterPro" id="IPR006665">
    <property type="entry name" value="OmpA-like"/>
</dbReference>
<evidence type="ECO:0000256" key="4">
    <source>
        <dbReference type="ARBA" id="ARBA00022452"/>
    </source>
</evidence>
<dbReference type="Gene3D" id="2.40.160.20">
    <property type="match status" value="1"/>
</dbReference>
<evidence type="ECO:0000313" key="13">
    <source>
        <dbReference type="EMBL" id="VEH67842.1"/>
    </source>
</evidence>
<comment type="subunit">
    <text evidence="11">Monomer and homodimer.</text>
</comment>
<evidence type="ECO:0000256" key="1">
    <source>
        <dbReference type="ARBA" id="ARBA00004571"/>
    </source>
</evidence>
<comment type="function">
    <text evidence="11">With TolR probably plays a role in maintaining the position of the peptidoglycan cell wall in the periplasm. Acts as a porin with low permeability that allows slow penetration of small solutes; an internal gate slows down solute passage.</text>
</comment>
<dbReference type="InterPro" id="IPR006690">
    <property type="entry name" value="OMPA-like_CS"/>
</dbReference>
<gene>
    <name evidence="13" type="primary">ompA_2</name>
    <name evidence="11" type="synonym">ompA</name>
    <name evidence="13" type="ORF">NCTC8284_03055</name>
</gene>
<dbReference type="Proteomes" id="UP000278733">
    <property type="component" value="Chromosome"/>
</dbReference>
<accession>A0A448MRR1</accession>
<name>A0A448MRR1_9PAST</name>
<proteinExistence type="inferred from homology"/>
<dbReference type="SUPFAM" id="SSF103088">
    <property type="entry name" value="OmpA-like"/>
    <property type="match status" value="1"/>
</dbReference>
<feature type="domain" description="OmpA-like" evidence="12">
    <location>
        <begin position="260"/>
        <end position="386"/>
    </location>
</feature>
<keyword evidence="5 11" id="KW-0812">Transmembrane</keyword>
<dbReference type="InterPro" id="IPR000498">
    <property type="entry name" value="OmpA-like_TM_dom"/>
</dbReference>
<evidence type="ECO:0000256" key="7">
    <source>
        <dbReference type="ARBA" id="ARBA00023114"/>
    </source>
</evidence>
<feature type="site" description="Part of salt bridge gating mechanism" evidence="11">
    <location>
        <position position="213"/>
    </location>
</feature>
<dbReference type="Pfam" id="PF00691">
    <property type="entry name" value="OmpA"/>
    <property type="match status" value="1"/>
</dbReference>
<dbReference type="Pfam" id="PF01389">
    <property type="entry name" value="OmpA_membrane"/>
    <property type="match status" value="1"/>
</dbReference>
<dbReference type="Gene3D" id="3.30.1330.60">
    <property type="entry name" value="OmpA-like domain"/>
    <property type="match status" value="1"/>
</dbReference>
<keyword evidence="4 11" id="KW-1134">Transmembrane beta strand</keyword>
<dbReference type="AlphaFoldDB" id="A0A448MRR1"/>
<dbReference type="PANTHER" id="PTHR30329:SF21">
    <property type="entry name" value="LIPOPROTEIN YIAD-RELATED"/>
    <property type="match status" value="1"/>
</dbReference>
<comment type="subcellular location">
    <subcellularLocation>
        <location evidence="1 11">Cell outer membrane</location>
        <topology evidence="1 11">Multi-pass membrane protein</topology>
    </subcellularLocation>
</comment>
<comment type="similarity">
    <text evidence="2 11">Belongs to the outer membrane OOP (TC 1.B.6) superfamily. OmpA family.</text>
</comment>
<dbReference type="PANTHER" id="PTHR30329">
    <property type="entry name" value="STATOR ELEMENT OF FLAGELLAR MOTOR COMPLEX"/>
    <property type="match status" value="1"/>
</dbReference>
<dbReference type="EMBL" id="LR134405">
    <property type="protein sequence ID" value="VEH67842.1"/>
    <property type="molecule type" value="Genomic_DNA"/>
</dbReference>
<keyword evidence="3 11" id="KW-0813">Transport</keyword>
<keyword evidence="9 11" id="KW-1015">Disulfide bond</keyword>
<evidence type="ECO:0000256" key="3">
    <source>
        <dbReference type="ARBA" id="ARBA00022448"/>
    </source>
</evidence>
<dbReference type="GO" id="GO:0015288">
    <property type="term" value="F:porin activity"/>
    <property type="evidence" value="ECO:0007669"/>
    <property type="project" value="UniProtKB-UniRule"/>
</dbReference>
<organism evidence="13 14">
    <name type="scientific">Rodentibacter pneumotropicus</name>
    <dbReference type="NCBI Taxonomy" id="758"/>
    <lineage>
        <taxon>Bacteria</taxon>
        <taxon>Pseudomonadati</taxon>
        <taxon>Pseudomonadota</taxon>
        <taxon>Gammaproteobacteria</taxon>
        <taxon>Pasteurellales</taxon>
        <taxon>Pasteurellaceae</taxon>
        <taxon>Rodentibacter</taxon>
    </lineage>
</organism>
<feature type="disulfide bond" evidence="11">
    <location>
        <begin position="359"/>
        <end position="371"/>
    </location>
</feature>
<dbReference type="InterPro" id="IPR011250">
    <property type="entry name" value="OMP/PagP_B-barrel"/>
</dbReference>
<dbReference type="HAMAP" id="MF_00842">
    <property type="entry name" value="OmpA"/>
    <property type="match status" value="1"/>
</dbReference>
<dbReference type="PRINTS" id="PR01021">
    <property type="entry name" value="OMPADOMAIN"/>
</dbReference>
<evidence type="ECO:0000256" key="10">
    <source>
        <dbReference type="ARBA" id="ARBA00023237"/>
    </source>
</evidence>
<evidence type="ECO:0000256" key="2">
    <source>
        <dbReference type="ARBA" id="ARBA00005710"/>
    </source>
</evidence>
<comment type="domain">
    <text evidence="11">The extracellular loops are most variable in sequence, and in some bacteria confer sensitivity to phage and/or colicins.</text>
</comment>
<dbReference type="CDD" id="cd07185">
    <property type="entry name" value="OmpA_C-like"/>
    <property type="match status" value="1"/>
</dbReference>
<evidence type="ECO:0000256" key="5">
    <source>
        <dbReference type="ARBA" id="ARBA00022692"/>
    </source>
</evidence>
<dbReference type="PROSITE" id="PS01068">
    <property type="entry name" value="OMPA_1"/>
    <property type="match status" value="1"/>
</dbReference>
<keyword evidence="10 11" id="KW-0998">Cell outer membrane</keyword>
<dbReference type="InterPro" id="IPR006664">
    <property type="entry name" value="OMP_bac"/>
</dbReference>
<keyword evidence="7 11" id="KW-0626">Porin</keyword>
<protein>
    <recommendedName>
        <fullName evidence="11">Outer membrane protein A</fullName>
    </recommendedName>
    <alternativeName>
        <fullName evidence="11">Outer membrane porin A</fullName>
    </alternativeName>
</protein>
<evidence type="ECO:0000256" key="11">
    <source>
        <dbReference type="HAMAP-Rule" id="MF_00842"/>
    </source>
</evidence>
<dbReference type="InterPro" id="IPR002368">
    <property type="entry name" value="OmpA"/>
</dbReference>
<dbReference type="GO" id="GO:0034220">
    <property type="term" value="P:monoatomic ion transmembrane transport"/>
    <property type="evidence" value="ECO:0007669"/>
    <property type="project" value="UniProtKB-UniRule"/>
</dbReference>
<evidence type="ECO:0000256" key="8">
    <source>
        <dbReference type="ARBA" id="ARBA00023136"/>
    </source>
</evidence>
<sequence length="386" mass="41653">MMRAKMSILYVKLTFKVFLIACDGGFVPQLLKLKTRGLFMKKSTIALAIAALSVVSIAQAAPQENTFYVGAKAGWASFHDGIKYHADNTQHGYNRNSVTYGVFGGYQILNRNNFGLAVELGYDDFGRVKFKENGELTDKHTNHGAHLSLKGSYEILQGLDLYARVGAALVRSDYKIYTPSGPFYDNSHSLKVSPVFAGGMEYALPLLPELAFRLEYQWINRVGKHDSEGLRLDYQPSIGSVVAGLSYRFGQGAPVVAPEVVSKTFNLNSDVTFAFGKANLKPEAKATLDGIYGEIAQVNGAKVAVAGYTDRIGKDAANLKLSQRRADSVANYLVSKGVGAQDITATGYGEANPVTGAACDAVKGRKALIACLAPDRRVEIAVNGTK</sequence>
<dbReference type="InterPro" id="IPR036737">
    <property type="entry name" value="OmpA-like_sf"/>
</dbReference>
<dbReference type="GO" id="GO:0046930">
    <property type="term" value="C:pore complex"/>
    <property type="evidence" value="ECO:0007669"/>
    <property type="project" value="UniProtKB-KW"/>
</dbReference>
<evidence type="ECO:0000256" key="9">
    <source>
        <dbReference type="ARBA" id="ARBA00023157"/>
    </source>
</evidence>
<evidence type="ECO:0000313" key="14">
    <source>
        <dbReference type="Proteomes" id="UP000278733"/>
    </source>
</evidence>
<evidence type="ECO:0000259" key="12">
    <source>
        <dbReference type="PROSITE" id="PS51123"/>
    </source>
</evidence>